<dbReference type="PANTHER" id="PTHR12900">
    <property type="entry name" value="MITOTIC AND DNA DAMAGE CHECKPOINT PROTEIN HUS1"/>
    <property type="match status" value="1"/>
</dbReference>
<evidence type="ECO:0000256" key="1">
    <source>
        <dbReference type="ARBA" id="ARBA00004123"/>
    </source>
</evidence>
<accession>A0A8K0P2D8</accession>
<evidence type="ECO:0000256" key="3">
    <source>
        <dbReference type="ARBA" id="ARBA00023242"/>
    </source>
</evidence>
<protein>
    <recommendedName>
        <fullName evidence="4">Checkpoint protein</fullName>
    </recommendedName>
</protein>
<reference evidence="5" key="1">
    <citation type="submission" date="2013-04" db="EMBL/GenBank/DDBJ databases">
        <authorList>
            <person name="Qu J."/>
            <person name="Murali S.C."/>
            <person name="Bandaranaike D."/>
            <person name="Bellair M."/>
            <person name="Blankenburg K."/>
            <person name="Chao H."/>
            <person name="Dinh H."/>
            <person name="Doddapaneni H."/>
            <person name="Downs B."/>
            <person name="Dugan-Rocha S."/>
            <person name="Elkadiri S."/>
            <person name="Gnanaolivu R.D."/>
            <person name="Hernandez B."/>
            <person name="Javaid M."/>
            <person name="Jayaseelan J.C."/>
            <person name="Lee S."/>
            <person name="Li M."/>
            <person name="Ming W."/>
            <person name="Munidasa M."/>
            <person name="Muniz J."/>
            <person name="Nguyen L."/>
            <person name="Ongeri F."/>
            <person name="Osuji N."/>
            <person name="Pu L.-L."/>
            <person name="Puazo M."/>
            <person name="Qu C."/>
            <person name="Quiroz J."/>
            <person name="Raj R."/>
            <person name="Weissenberger G."/>
            <person name="Xin Y."/>
            <person name="Zou X."/>
            <person name="Han Y."/>
            <person name="Richards S."/>
            <person name="Worley K."/>
            <person name="Muzny D."/>
            <person name="Gibbs R."/>
        </authorList>
    </citation>
    <scope>NUCLEOTIDE SEQUENCE</scope>
    <source>
        <strain evidence="5">Sampled in the wild</strain>
    </source>
</reference>
<evidence type="ECO:0000313" key="5">
    <source>
        <dbReference type="EMBL" id="KAG8229953.1"/>
    </source>
</evidence>
<dbReference type="InterPro" id="IPR016580">
    <property type="entry name" value="HUS1"/>
</dbReference>
<dbReference type="PIRSF" id="PIRSF011312">
    <property type="entry name" value="Cell_cycle_HUS1"/>
    <property type="match status" value="1"/>
</dbReference>
<comment type="similarity">
    <text evidence="2 4">Belongs to the HUS1 family.</text>
</comment>
<dbReference type="GO" id="GO:0035861">
    <property type="term" value="C:site of double-strand break"/>
    <property type="evidence" value="ECO:0007669"/>
    <property type="project" value="TreeGrafter"/>
</dbReference>
<dbReference type="Proteomes" id="UP000792457">
    <property type="component" value="Unassembled WGS sequence"/>
</dbReference>
<dbReference type="Pfam" id="PF04005">
    <property type="entry name" value="Hus1"/>
    <property type="match status" value="1"/>
</dbReference>
<dbReference type="GO" id="GO:0000723">
    <property type="term" value="P:telomere maintenance"/>
    <property type="evidence" value="ECO:0007669"/>
    <property type="project" value="TreeGrafter"/>
</dbReference>
<evidence type="ECO:0000256" key="2">
    <source>
        <dbReference type="ARBA" id="ARBA00005563"/>
    </source>
</evidence>
<evidence type="ECO:0000256" key="4">
    <source>
        <dbReference type="PIRNR" id="PIRNR011312"/>
    </source>
</evidence>
<dbReference type="PANTHER" id="PTHR12900:SF0">
    <property type="entry name" value="CHECKPOINT PROTEIN"/>
    <property type="match status" value="1"/>
</dbReference>
<dbReference type="EMBL" id="KZ308456">
    <property type="protein sequence ID" value="KAG8229953.1"/>
    <property type="molecule type" value="Genomic_DNA"/>
</dbReference>
<dbReference type="GO" id="GO:0000724">
    <property type="term" value="P:double-strand break repair via homologous recombination"/>
    <property type="evidence" value="ECO:0007669"/>
    <property type="project" value="TreeGrafter"/>
</dbReference>
<sequence>MKFRAKMIELLCIRQFTNIVTTIAKIAKMCTLRITPEKIYFIALDEKAIRGMPTLWCVLKQAHFFNEYNMVGVSETHNEIYLSFSPDMLAKPLNSLKPSPATKSVKIKLTNKQSPCLTIEIELPSSLSLTRQCVHDIPVSVIPRREWATYPEPEYQHFDIGARLPNLKLVKNVVERMKTMSPNIDISAGNGTFTLTIETDTVSVSTHFKGVLMENIEGKL</sequence>
<dbReference type="InterPro" id="IPR007150">
    <property type="entry name" value="HUS1/Mec3"/>
</dbReference>
<gene>
    <name evidence="5" type="ORF">J437_LFUL008526</name>
</gene>
<proteinExistence type="inferred from homology"/>
<organism evidence="5 6">
    <name type="scientific">Ladona fulva</name>
    <name type="common">Scarce chaser dragonfly</name>
    <name type="synonym">Libellula fulva</name>
    <dbReference type="NCBI Taxonomy" id="123851"/>
    <lineage>
        <taxon>Eukaryota</taxon>
        <taxon>Metazoa</taxon>
        <taxon>Ecdysozoa</taxon>
        <taxon>Arthropoda</taxon>
        <taxon>Hexapoda</taxon>
        <taxon>Insecta</taxon>
        <taxon>Pterygota</taxon>
        <taxon>Palaeoptera</taxon>
        <taxon>Odonata</taxon>
        <taxon>Epiprocta</taxon>
        <taxon>Anisoptera</taxon>
        <taxon>Libelluloidea</taxon>
        <taxon>Libellulidae</taxon>
        <taxon>Ladona</taxon>
    </lineage>
</organism>
<evidence type="ECO:0000313" key="6">
    <source>
        <dbReference type="Proteomes" id="UP000792457"/>
    </source>
</evidence>
<keyword evidence="3" id="KW-0539">Nucleus</keyword>
<dbReference type="AlphaFoldDB" id="A0A8K0P2D8"/>
<dbReference type="GO" id="GO:0006289">
    <property type="term" value="P:nucleotide-excision repair"/>
    <property type="evidence" value="ECO:0007669"/>
    <property type="project" value="TreeGrafter"/>
</dbReference>
<keyword evidence="6" id="KW-1185">Reference proteome</keyword>
<name>A0A8K0P2D8_LADFU</name>
<dbReference type="OrthoDB" id="10063861at2759"/>
<dbReference type="InterPro" id="IPR046938">
    <property type="entry name" value="DNA_clamp_sf"/>
</dbReference>
<dbReference type="GO" id="GO:0005730">
    <property type="term" value="C:nucleolus"/>
    <property type="evidence" value="ECO:0007669"/>
    <property type="project" value="InterPro"/>
</dbReference>
<dbReference type="GO" id="GO:0044778">
    <property type="term" value="P:meiotic DNA integrity checkpoint signaling"/>
    <property type="evidence" value="ECO:0007669"/>
    <property type="project" value="TreeGrafter"/>
</dbReference>
<dbReference type="SUPFAM" id="SSF55979">
    <property type="entry name" value="DNA clamp"/>
    <property type="match status" value="1"/>
</dbReference>
<dbReference type="GO" id="GO:0030896">
    <property type="term" value="C:checkpoint clamp complex"/>
    <property type="evidence" value="ECO:0007669"/>
    <property type="project" value="InterPro"/>
</dbReference>
<reference evidence="5" key="2">
    <citation type="submission" date="2017-10" db="EMBL/GenBank/DDBJ databases">
        <title>Ladona fulva Genome sequencing and assembly.</title>
        <authorList>
            <person name="Murali S."/>
            <person name="Richards S."/>
            <person name="Bandaranaike D."/>
            <person name="Bellair M."/>
            <person name="Blankenburg K."/>
            <person name="Chao H."/>
            <person name="Dinh H."/>
            <person name="Doddapaneni H."/>
            <person name="Dugan-Rocha S."/>
            <person name="Elkadiri S."/>
            <person name="Gnanaolivu R."/>
            <person name="Hernandez B."/>
            <person name="Skinner E."/>
            <person name="Javaid M."/>
            <person name="Lee S."/>
            <person name="Li M."/>
            <person name="Ming W."/>
            <person name="Munidasa M."/>
            <person name="Muniz J."/>
            <person name="Nguyen L."/>
            <person name="Hughes D."/>
            <person name="Osuji N."/>
            <person name="Pu L.-L."/>
            <person name="Puazo M."/>
            <person name="Qu C."/>
            <person name="Quiroz J."/>
            <person name="Raj R."/>
            <person name="Weissenberger G."/>
            <person name="Xin Y."/>
            <person name="Zou X."/>
            <person name="Han Y."/>
            <person name="Worley K."/>
            <person name="Muzny D."/>
            <person name="Gibbs R."/>
        </authorList>
    </citation>
    <scope>NUCLEOTIDE SEQUENCE</scope>
    <source>
        <strain evidence="5">Sampled in the wild</strain>
    </source>
</reference>
<dbReference type="Gene3D" id="3.70.10.10">
    <property type="match status" value="1"/>
</dbReference>
<dbReference type="GO" id="GO:0031573">
    <property type="term" value="P:mitotic intra-S DNA damage checkpoint signaling"/>
    <property type="evidence" value="ECO:0007669"/>
    <property type="project" value="TreeGrafter"/>
</dbReference>
<comment type="subcellular location">
    <subcellularLocation>
        <location evidence="1">Nucleus</location>
    </subcellularLocation>
</comment>
<dbReference type="GO" id="GO:0033314">
    <property type="term" value="P:mitotic DNA replication checkpoint signaling"/>
    <property type="evidence" value="ECO:0007669"/>
    <property type="project" value="TreeGrafter"/>
</dbReference>
<comment type="caution">
    <text evidence="5">The sequence shown here is derived from an EMBL/GenBank/DDBJ whole genome shotgun (WGS) entry which is preliminary data.</text>
</comment>